<accession>A0AA86YII9</accession>
<name>A0AA86YII9_PROST</name>
<comment type="caution">
    <text evidence="1">The sequence shown here is derived from an EMBL/GenBank/DDBJ whole genome shotgun (WGS) entry which is preliminary data.</text>
</comment>
<dbReference type="EMBL" id="ABJD02000101">
    <property type="protein sequence ID" value="EDU58975.1"/>
    <property type="molecule type" value="Genomic_DNA"/>
</dbReference>
<reference evidence="2" key="1">
    <citation type="submission" date="2008-04" db="EMBL/GenBank/DDBJ databases">
        <title>Draft genome sequence of Providencia stuartii (ATCC 25827).</title>
        <authorList>
            <person name="Sudarsanam P."/>
            <person name="Ley R."/>
            <person name="Guruge J."/>
            <person name="Turnbaugh P.J."/>
            <person name="Mahowald M."/>
            <person name="Liep D."/>
            <person name="Gordon J."/>
        </authorList>
    </citation>
    <scope>NUCLEOTIDE SEQUENCE [LARGE SCALE GENOMIC DNA]</scope>
    <source>
        <strain evidence="2">ATCC 25827</strain>
    </source>
</reference>
<evidence type="ECO:0000313" key="2">
    <source>
        <dbReference type="Proteomes" id="UP000004506"/>
    </source>
</evidence>
<gene>
    <name evidence="1" type="ORF">PROSTU_02159</name>
</gene>
<proteinExistence type="predicted"/>
<reference evidence="2" key="2">
    <citation type="submission" date="2008-04" db="EMBL/GenBank/DDBJ databases">
        <title>Draft genome sequence of Providencia stuartii(ATCC 25827).</title>
        <authorList>
            <person name="Sudarsanam P."/>
            <person name="Ley R."/>
            <person name="Guruge J."/>
            <person name="Turnbaugh P.J."/>
            <person name="Mahowald M."/>
            <person name="Liep D."/>
            <person name="Gordon J."/>
        </authorList>
    </citation>
    <scope>NUCLEOTIDE SEQUENCE [LARGE SCALE GENOMIC DNA]</scope>
    <source>
        <strain evidence="2">ATCC 25827</strain>
    </source>
</reference>
<dbReference type="AlphaFoldDB" id="A0AA86YII9"/>
<dbReference type="Proteomes" id="UP000004506">
    <property type="component" value="Unassembled WGS sequence"/>
</dbReference>
<protein>
    <submittedName>
        <fullName evidence="1">Uncharacterized protein</fullName>
    </submittedName>
</protein>
<reference evidence="1 2" key="3">
    <citation type="submission" date="2008-05" db="EMBL/GenBank/DDBJ databases">
        <authorList>
            <person name="Fulton L."/>
            <person name="Clifton S."/>
            <person name="Fulton B."/>
            <person name="Xu J."/>
            <person name="Minx P."/>
            <person name="Pepin K.H."/>
            <person name="Johnson M."/>
            <person name="Thiruvilangam P."/>
            <person name="Bhonagiri V."/>
            <person name="Nash W.E."/>
            <person name="Mardis E.R."/>
            <person name="Wilson R.K."/>
        </authorList>
    </citation>
    <scope>NUCLEOTIDE SEQUENCE [LARGE SCALE GENOMIC DNA]</scope>
    <source>
        <strain evidence="1 2">ATCC 25827</strain>
    </source>
</reference>
<evidence type="ECO:0000313" key="1">
    <source>
        <dbReference type="EMBL" id="EDU58975.1"/>
    </source>
</evidence>
<organism evidence="1 2">
    <name type="scientific">Providencia stuartii ATCC 25827</name>
    <dbReference type="NCBI Taxonomy" id="471874"/>
    <lineage>
        <taxon>Bacteria</taxon>
        <taxon>Pseudomonadati</taxon>
        <taxon>Pseudomonadota</taxon>
        <taxon>Gammaproteobacteria</taxon>
        <taxon>Enterobacterales</taxon>
        <taxon>Morganellaceae</taxon>
        <taxon>Providencia</taxon>
    </lineage>
</organism>
<sequence length="40" mass="4603">MSAISPISKLPIRQYTWIIFVSSPQSFSKLPMRQYTSLSL</sequence>